<evidence type="ECO:0000259" key="1">
    <source>
        <dbReference type="Pfam" id="PF25191"/>
    </source>
</evidence>
<keyword evidence="3" id="KW-1185">Reference proteome</keyword>
<dbReference type="Pfam" id="PF25191">
    <property type="entry name" value="DUF7832"/>
    <property type="match status" value="1"/>
</dbReference>
<protein>
    <recommendedName>
        <fullName evidence="1">DUF7832 domain-containing protein</fullName>
    </recommendedName>
</protein>
<dbReference type="RefSeq" id="WP_196568765.1">
    <property type="nucleotide sequence ID" value="NZ_JADRYY010000047.1"/>
</dbReference>
<dbReference type="Proteomes" id="UP000614721">
    <property type="component" value="Unassembled WGS sequence"/>
</dbReference>
<reference evidence="2 3" key="1">
    <citation type="submission" date="2020-11" db="EMBL/GenBank/DDBJ databases">
        <title>Enhanced detection system for hospital associated transmission using whole genome sequencing surveillance.</title>
        <authorList>
            <person name="Harrison L.H."/>
            <person name="Van Tyne D."/>
            <person name="Marsh J.W."/>
            <person name="Griffith M.P."/>
            <person name="Snyder D.J."/>
            <person name="Cooper V.S."/>
            <person name="Mustapha M."/>
        </authorList>
    </citation>
    <scope>NUCLEOTIDE SEQUENCE [LARGE SCALE GENOMIC DNA]</scope>
    <source>
        <strain evidence="2 3">PR00075</strain>
    </source>
</reference>
<evidence type="ECO:0000313" key="3">
    <source>
        <dbReference type="Proteomes" id="UP000614721"/>
    </source>
</evidence>
<proteinExistence type="predicted"/>
<evidence type="ECO:0000313" key="2">
    <source>
        <dbReference type="EMBL" id="MBG2881103.1"/>
    </source>
</evidence>
<dbReference type="InterPro" id="IPR057154">
    <property type="entry name" value="DUF7832"/>
</dbReference>
<dbReference type="EMBL" id="JADSJP010000051">
    <property type="protein sequence ID" value="MBG2881103.1"/>
    <property type="molecule type" value="Genomic_DNA"/>
</dbReference>
<name>A0ABS0IYQ7_9GAMM</name>
<accession>A0ABS0IYQ7</accession>
<comment type="caution">
    <text evidence="2">The sequence shown here is derived from an EMBL/GenBank/DDBJ whole genome shotgun (WGS) entry which is preliminary data.</text>
</comment>
<gene>
    <name evidence="2" type="ORF">I4902_17800</name>
</gene>
<feature type="domain" description="DUF7832" evidence="1">
    <location>
        <begin position="3"/>
        <end position="115"/>
    </location>
</feature>
<sequence length="143" mass="16906">MAIDRIDWHAYGDFPDDLPPENGGIHIGFYLTWIIENNLEGEDLQEDATEELEMVRKREMDGLAFLIQVCDEKFISDDLSDEGYAFTQYYYEAKSNNYFDDFERVLGQEFSSSYYVENSWDNYDKISPVITDAYKKWKKEVNN</sequence>
<organism evidence="2 3">
    <name type="scientific">Proteus alimentorum</name>
    <dbReference type="NCBI Taxonomy" id="1973495"/>
    <lineage>
        <taxon>Bacteria</taxon>
        <taxon>Pseudomonadati</taxon>
        <taxon>Pseudomonadota</taxon>
        <taxon>Gammaproteobacteria</taxon>
        <taxon>Enterobacterales</taxon>
        <taxon>Morganellaceae</taxon>
        <taxon>Proteus</taxon>
    </lineage>
</organism>